<comment type="caution">
    <text evidence="1">The sequence shown here is derived from an EMBL/GenBank/DDBJ whole genome shotgun (WGS) entry which is preliminary data.</text>
</comment>
<name>A0ABQ5XT09_9GAMM</name>
<reference evidence="2" key="1">
    <citation type="journal article" date="2019" name="Int. J. Syst. Evol. Microbiol.">
        <title>The Global Catalogue of Microorganisms (GCM) 10K type strain sequencing project: providing services to taxonomists for standard genome sequencing and annotation.</title>
        <authorList>
            <consortium name="The Broad Institute Genomics Platform"/>
            <consortium name="The Broad Institute Genome Sequencing Center for Infectious Disease"/>
            <person name="Wu L."/>
            <person name="Ma J."/>
        </authorList>
    </citation>
    <scope>NUCLEOTIDE SEQUENCE [LARGE SCALE GENOMIC DNA]</scope>
    <source>
        <strain evidence="2">NBRC 111980</strain>
    </source>
</reference>
<organism evidence="1 2">
    <name type="scientific">Dyella acidisoli</name>
    <dbReference type="NCBI Taxonomy" id="1867834"/>
    <lineage>
        <taxon>Bacteria</taxon>
        <taxon>Pseudomonadati</taxon>
        <taxon>Pseudomonadota</taxon>
        <taxon>Gammaproteobacteria</taxon>
        <taxon>Lysobacterales</taxon>
        <taxon>Rhodanobacteraceae</taxon>
        <taxon>Dyella</taxon>
    </lineage>
</organism>
<accession>A0ABQ5XT09</accession>
<proteinExistence type="predicted"/>
<protein>
    <submittedName>
        <fullName evidence="1">Phage major capsid protein, P2 family</fullName>
    </submittedName>
</protein>
<sequence>MRNDTRRLFNAYAERVAQLNGVDSAASKFSVTPTVQQTLENQLQASSEFLSKINVIGVQEQEGEKVMLGVTGTIAGRTDTRTKDRMPRDVSDLKNQGYRCEKTDFDTLIKYQQIDAWAKFPDFQTRLRDAIIKRQALDRILIGFNGVKVAADTDRAANPLLQDVNIGWLQHIRTEAPSHWMKEGATQGKIQVGTVVGCDYANIDALVYDAVMLLEEPYRDATDLVAICGRKLLHDKMFAKLNRDQRATDELASDILISREAMGGLPAIRVPGFPDNAVLVTPLSNLSIYWQEGARRRLLRDRPERDQIENYESSNDAYVVEHYGTVALFENIELKH</sequence>
<keyword evidence="2" id="KW-1185">Reference proteome</keyword>
<dbReference type="RefSeq" id="WP_284321182.1">
    <property type="nucleotide sequence ID" value="NZ_BSOB01000018.1"/>
</dbReference>
<dbReference type="InterPro" id="IPR006441">
    <property type="entry name" value="Phage_P2_GpN"/>
</dbReference>
<dbReference type="NCBIfam" id="TIGR01551">
    <property type="entry name" value="major_capsid_P2"/>
    <property type="match status" value="1"/>
</dbReference>
<gene>
    <name evidence="1" type="primary">N</name>
    <name evidence="1" type="ORF">GCM10007901_24200</name>
</gene>
<evidence type="ECO:0000313" key="1">
    <source>
        <dbReference type="EMBL" id="GLQ93469.1"/>
    </source>
</evidence>
<evidence type="ECO:0000313" key="2">
    <source>
        <dbReference type="Proteomes" id="UP001156670"/>
    </source>
</evidence>
<dbReference type="EMBL" id="BSOB01000018">
    <property type="protein sequence ID" value="GLQ93469.1"/>
    <property type="molecule type" value="Genomic_DNA"/>
</dbReference>
<dbReference type="Pfam" id="PF05125">
    <property type="entry name" value="Phage_cap_P2"/>
    <property type="match status" value="1"/>
</dbReference>
<dbReference type="Proteomes" id="UP001156670">
    <property type="component" value="Unassembled WGS sequence"/>
</dbReference>